<dbReference type="AlphaFoldDB" id="A0A0K0CYB5"/>
<proteinExistence type="predicted"/>
<organism evidence="2 3">
    <name type="scientific">Angiostrongylus cantonensis</name>
    <name type="common">Rat lungworm</name>
    <dbReference type="NCBI Taxonomy" id="6313"/>
    <lineage>
        <taxon>Eukaryota</taxon>
        <taxon>Metazoa</taxon>
        <taxon>Ecdysozoa</taxon>
        <taxon>Nematoda</taxon>
        <taxon>Chromadorea</taxon>
        <taxon>Rhabditida</taxon>
        <taxon>Rhabditina</taxon>
        <taxon>Rhabditomorpha</taxon>
        <taxon>Strongyloidea</taxon>
        <taxon>Metastrongylidae</taxon>
        <taxon>Angiostrongylus</taxon>
    </lineage>
</organism>
<evidence type="ECO:0000313" key="2">
    <source>
        <dbReference type="Proteomes" id="UP000035642"/>
    </source>
</evidence>
<feature type="chain" id="PRO_5005326293" evidence="1">
    <location>
        <begin position="17"/>
        <end position="75"/>
    </location>
</feature>
<keyword evidence="2" id="KW-1185">Reference proteome</keyword>
<evidence type="ECO:0000313" key="3">
    <source>
        <dbReference type="WBParaSite" id="ACAC_0000262301-mRNA-1"/>
    </source>
</evidence>
<accession>A0A0K0CYB5</accession>
<dbReference type="WBParaSite" id="ACAC_0000262301-mRNA-1">
    <property type="protein sequence ID" value="ACAC_0000262301-mRNA-1"/>
    <property type="gene ID" value="ACAC_0000262301"/>
</dbReference>
<reference evidence="2" key="1">
    <citation type="submission" date="2012-09" db="EMBL/GenBank/DDBJ databases">
        <authorList>
            <person name="Martin A.A."/>
        </authorList>
    </citation>
    <scope>NUCLEOTIDE SEQUENCE</scope>
</reference>
<feature type="signal peptide" evidence="1">
    <location>
        <begin position="1"/>
        <end position="16"/>
    </location>
</feature>
<dbReference type="Proteomes" id="UP000035642">
    <property type="component" value="Unassembled WGS sequence"/>
</dbReference>
<protein>
    <submittedName>
        <fullName evidence="3">Secreted protein</fullName>
    </submittedName>
</protein>
<name>A0A0K0CYB5_ANGCA</name>
<sequence>MLVWAFLLISILLCDGRPPVSVDEVKEEELSPEIEYFDDFLPWFYNSTKFREDLLYEKKKYLSSIRQQHRKLRLL</sequence>
<reference evidence="3" key="2">
    <citation type="submission" date="2017-02" db="UniProtKB">
        <authorList>
            <consortium name="WormBaseParasite"/>
        </authorList>
    </citation>
    <scope>IDENTIFICATION</scope>
</reference>
<keyword evidence="1" id="KW-0732">Signal</keyword>
<evidence type="ECO:0000256" key="1">
    <source>
        <dbReference type="SAM" id="SignalP"/>
    </source>
</evidence>